<name>A0ACC2AR71_DIPCM</name>
<proteinExistence type="predicted"/>
<organism evidence="1 2">
    <name type="scientific">Diphasiastrum complanatum</name>
    <name type="common">Issler's clubmoss</name>
    <name type="synonym">Lycopodium complanatum</name>
    <dbReference type="NCBI Taxonomy" id="34168"/>
    <lineage>
        <taxon>Eukaryota</taxon>
        <taxon>Viridiplantae</taxon>
        <taxon>Streptophyta</taxon>
        <taxon>Embryophyta</taxon>
        <taxon>Tracheophyta</taxon>
        <taxon>Lycopodiopsida</taxon>
        <taxon>Lycopodiales</taxon>
        <taxon>Lycopodiaceae</taxon>
        <taxon>Lycopodioideae</taxon>
        <taxon>Diphasiastrum</taxon>
    </lineage>
</organism>
<keyword evidence="2" id="KW-1185">Reference proteome</keyword>
<comment type="caution">
    <text evidence="1">The sequence shown here is derived from an EMBL/GenBank/DDBJ whole genome shotgun (WGS) entry which is preliminary data.</text>
</comment>
<protein>
    <submittedName>
        <fullName evidence="1">Uncharacterized protein</fullName>
    </submittedName>
</protein>
<sequence>MTSQAANWCLHPAVVLFFSLVLLKILSVCQTAAHSNHCNEICGFLKVPFPFGISSACGLNQFKLTCIANSTLMLSLNTHNYQVLSFTHNSTIIDPLLSNCTEAHFAFSDFELAGTYAVSKRNFLILYSCQNVTYCPSNCSFSELPQSPCANLSSSCCYDLNYAEEPPLHSIGFTSLGCKSFTSWVTDYQLDNQTQLTVEAHYGLELDWVIPGNCATSVCKSNANCVNGATLSGYTCQCAAGFVGDPYINGSGCRPDMCDSTEIRSGCVCPNGHVATKDGCRSHSAPTRIIIIITGILVGATVFSVFLIALAILRRRSANLRKGRNSALALKHIEELLTTSSNASTITIFAYKDLEKATKGFSQSQMLGHGAHGIVYAGRLQDGSSVAVKKINKINQHGVEHVINELTVLSSVKHKNLVQLLGCCLEVQDPLLVYEFVPYGTLAEHLQKERGDGLDWITRIAIATEAAQALAYLHSEITPPIYHRDVKSTNILLDFEYNTKVADFGLSKLVLTDASHISTVPQGTPGYLDPEYHQNFCLTDKSDVYSYGVVLIEMITALKVVDFTRDKREVNLAALALTKIANGTLDEVVDSFLEIDKQPQVRCMIQRVAELAFRCLSFDKNARPSMLEVAEELEQIKMASIFPGDQSPIRPLNLQDVSALHKQTLLSLQLLVGS</sequence>
<reference evidence="2" key="1">
    <citation type="journal article" date="2024" name="Proc. Natl. Acad. Sci. U.S.A.">
        <title>Extraordinary preservation of gene collinearity over three hundred million years revealed in homosporous lycophytes.</title>
        <authorList>
            <person name="Li C."/>
            <person name="Wickell D."/>
            <person name="Kuo L.Y."/>
            <person name="Chen X."/>
            <person name="Nie B."/>
            <person name="Liao X."/>
            <person name="Peng D."/>
            <person name="Ji J."/>
            <person name="Jenkins J."/>
            <person name="Williams M."/>
            <person name="Shu S."/>
            <person name="Plott C."/>
            <person name="Barry K."/>
            <person name="Rajasekar S."/>
            <person name="Grimwood J."/>
            <person name="Han X."/>
            <person name="Sun S."/>
            <person name="Hou Z."/>
            <person name="He W."/>
            <person name="Dai G."/>
            <person name="Sun C."/>
            <person name="Schmutz J."/>
            <person name="Leebens-Mack J.H."/>
            <person name="Li F.W."/>
            <person name="Wang L."/>
        </authorList>
    </citation>
    <scope>NUCLEOTIDE SEQUENCE [LARGE SCALE GENOMIC DNA]</scope>
    <source>
        <strain evidence="2">cv. PW_Plant_1</strain>
    </source>
</reference>
<dbReference type="EMBL" id="CM055111">
    <property type="protein sequence ID" value="KAJ7519647.1"/>
    <property type="molecule type" value="Genomic_DNA"/>
</dbReference>
<accession>A0ACC2AR71</accession>
<evidence type="ECO:0000313" key="1">
    <source>
        <dbReference type="EMBL" id="KAJ7519647.1"/>
    </source>
</evidence>
<gene>
    <name evidence="1" type="ORF">O6H91_20G048300</name>
</gene>
<dbReference type="Proteomes" id="UP001162992">
    <property type="component" value="Chromosome 20"/>
</dbReference>
<evidence type="ECO:0000313" key="2">
    <source>
        <dbReference type="Proteomes" id="UP001162992"/>
    </source>
</evidence>